<dbReference type="Pfam" id="PF08022">
    <property type="entry name" value="FAD_binding_8"/>
    <property type="match status" value="1"/>
</dbReference>
<evidence type="ECO:0000256" key="5">
    <source>
        <dbReference type="ARBA" id="ARBA00022982"/>
    </source>
</evidence>
<dbReference type="SUPFAM" id="SSF52343">
    <property type="entry name" value="Ferredoxin reductase-like, C-terminal NADP-linked domain"/>
    <property type="match status" value="1"/>
</dbReference>
<dbReference type="InterPro" id="IPR013130">
    <property type="entry name" value="Fe3_Rdtase_TM_dom"/>
</dbReference>
<feature type="transmembrane region" description="Helical" evidence="10">
    <location>
        <begin position="25"/>
        <end position="47"/>
    </location>
</feature>
<comment type="subcellular location">
    <subcellularLocation>
        <location evidence="1">Membrane</location>
        <topology evidence="1">Multi-pass membrane protein</topology>
    </subcellularLocation>
</comment>
<dbReference type="GO" id="GO:0015677">
    <property type="term" value="P:copper ion import"/>
    <property type="evidence" value="ECO:0007669"/>
    <property type="project" value="TreeGrafter"/>
</dbReference>
<evidence type="ECO:0000313" key="12">
    <source>
        <dbReference type="EMBL" id="OQN97527.1"/>
    </source>
</evidence>
<dbReference type="OrthoDB" id="10006946at2759"/>
<dbReference type="InterPro" id="IPR013112">
    <property type="entry name" value="FAD-bd_8"/>
</dbReference>
<accession>A0A1V8SES6</accession>
<dbReference type="InterPro" id="IPR013121">
    <property type="entry name" value="Fe_red_NAD-bd_6"/>
</dbReference>
<dbReference type="GO" id="GO:0006826">
    <property type="term" value="P:iron ion transport"/>
    <property type="evidence" value="ECO:0007669"/>
    <property type="project" value="TreeGrafter"/>
</dbReference>
<dbReference type="PANTHER" id="PTHR32361:SF28">
    <property type="entry name" value="FRP1P"/>
    <property type="match status" value="1"/>
</dbReference>
<dbReference type="GO" id="GO:0005886">
    <property type="term" value="C:plasma membrane"/>
    <property type="evidence" value="ECO:0007669"/>
    <property type="project" value="TreeGrafter"/>
</dbReference>
<feature type="transmembrane region" description="Helical" evidence="10">
    <location>
        <begin position="242"/>
        <end position="262"/>
    </location>
</feature>
<evidence type="ECO:0000259" key="11">
    <source>
        <dbReference type="PROSITE" id="PS51384"/>
    </source>
</evidence>
<dbReference type="Proteomes" id="UP000192596">
    <property type="component" value="Unassembled WGS sequence"/>
</dbReference>
<name>A0A1V8SES6_9PEZI</name>
<dbReference type="InterPro" id="IPR051410">
    <property type="entry name" value="Ferric/Cupric_Reductase"/>
</dbReference>
<dbReference type="GO" id="GO:0000293">
    <property type="term" value="F:ferric-chelate reductase activity"/>
    <property type="evidence" value="ECO:0007669"/>
    <property type="project" value="UniProtKB-ARBA"/>
</dbReference>
<keyword evidence="13" id="KW-1185">Reference proteome</keyword>
<dbReference type="SFLD" id="SFLDS00052">
    <property type="entry name" value="Ferric_Reductase_Domain"/>
    <property type="match status" value="1"/>
</dbReference>
<dbReference type="EMBL" id="NAJO01000053">
    <property type="protein sequence ID" value="OQN97527.1"/>
    <property type="molecule type" value="Genomic_DNA"/>
</dbReference>
<keyword evidence="8" id="KW-0406">Ion transport</keyword>
<proteinExistence type="inferred from homology"/>
<dbReference type="STRING" id="1507870.A0A1V8SES6"/>
<evidence type="ECO:0000313" key="13">
    <source>
        <dbReference type="Proteomes" id="UP000192596"/>
    </source>
</evidence>
<keyword evidence="3" id="KW-0813">Transport</keyword>
<sequence length="586" mass="65544">MGWPYRMIFDLSDDEKRHMRETLDWYGFVAQTSILVPLLAIQLFHIFHGLSDRRRRDAFSTVPSSPRIKHGQTGLGGSPRTLQHRLRMFMWWASEDSDLIGVHLGSKGGVSAVIAWGAWLLLLCFLETGDNYLHLTKRFGIVAASQLPFHYLLSLKSPYSPIQMIAQSSHETLNASHQLLGRLITCLLYSHAVFYLNLYVVNGLLIAKLKQAYVLSGVAGIIAFTVVGTTALAPVRRWSYRVFYIVHVVLATALLPVLFFHVSHIRVYIYETAVIYCANVGLRYFFTTTRPALLRLIPDTGLLEISVPFSPTTTASGVSQATSVWQPSQHAYVSLPGHAISRTFRSNPFTVASVPSVDKQFRFVARILDGNTAKLAASLGGDEKPRDVTIEGPYGVTTHANRLLGYDRVLFVAGGVGGTFIAPLYRQLLSDLSPGKSRRRDKVSFVWAVRSKSEMQWALPESPAERKSFADRLKVFLTRDEALAGSRNEEGQDEDGGAIELQEQKQLLPEAESSTTNHAGHDEVAYEHGRPNVERIVEQCMMQGSNERVAVVICGPKSLSRTLRAAIKPYIWRGRDVWFWDESFGY</sequence>
<evidence type="ECO:0000256" key="8">
    <source>
        <dbReference type="ARBA" id="ARBA00023065"/>
    </source>
</evidence>
<dbReference type="PANTHER" id="PTHR32361">
    <property type="entry name" value="FERRIC/CUPRIC REDUCTASE TRANSMEMBRANE COMPONENT"/>
    <property type="match status" value="1"/>
</dbReference>
<keyword evidence="5" id="KW-0249">Electron transport</keyword>
<evidence type="ECO:0000256" key="6">
    <source>
        <dbReference type="ARBA" id="ARBA00022989"/>
    </source>
</evidence>
<dbReference type="InParanoid" id="A0A1V8SES6"/>
<dbReference type="AlphaFoldDB" id="A0A1V8SES6"/>
<evidence type="ECO:0000256" key="9">
    <source>
        <dbReference type="ARBA" id="ARBA00023136"/>
    </source>
</evidence>
<evidence type="ECO:0000256" key="7">
    <source>
        <dbReference type="ARBA" id="ARBA00023002"/>
    </source>
</evidence>
<feature type="transmembrane region" description="Helical" evidence="10">
    <location>
        <begin position="179"/>
        <end position="200"/>
    </location>
</feature>
<dbReference type="PROSITE" id="PS51384">
    <property type="entry name" value="FAD_FR"/>
    <property type="match status" value="1"/>
</dbReference>
<dbReference type="Pfam" id="PF08030">
    <property type="entry name" value="NAD_binding_6"/>
    <property type="match status" value="1"/>
</dbReference>
<evidence type="ECO:0000256" key="2">
    <source>
        <dbReference type="ARBA" id="ARBA00006278"/>
    </source>
</evidence>
<protein>
    <recommendedName>
        <fullName evidence="11">FAD-binding FR-type domain-containing protein</fullName>
    </recommendedName>
</protein>
<dbReference type="CDD" id="cd06186">
    <property type="entry name" value="NOX_Duox_like_FAD_NADP"/>
    <property type="match status" value="1"/>
</dbReference>
<keyword evidence="4 10" id="KW-0812">Transmembrane</keyword>
<dbReference type="Pfam" id="PF01794">
    <property type="entry name" value="Ferric_reduct"/>
    <property type="match status" value="1"/>
</dbReference>
<evidence type="ECO:0000256" key="3">
    <source>
        <dbReference type="ARBA" id="ARBA00022448"/>
    </source>
</evidence>
<dbReference type="InterPro" id="IPR017927">
    <property type="entry name" value="FAD-bd_FR_type"/>
</dbReference>
<dbReference type="SFLD" id="SFLDG01168">
    <property type="entry name" value="Ferric_reductase_subgroup_(FRE"/>
    <property type="match status" value="1"/>
</dbReference>
<gene>
    <name evidence="12" type="ORF">B0A48_16680</name>
</gene>
<comment type="caution">
    <text evidence="12">The sequence shown here is derived from an EMBL/GenBank/DDBJ whole genome shotgun (WGS) entry which is preliminary data.</text>
</comment>
<keyword evidence="6 10" id="KW-1133">Transmembrane helix</keyword>
<organism evidence="12 13">
    <name type="scientific">Cryoendolithus antarcticus</name>
    <dbReference type="NCBI Taxonomy" id="1507870"/>
    <lineage>
        <taxon>Eukaryota</taxon>
        <taxon>Fungi</taxon>
        <taxon>Dikarya</taxon>
        <taxon>Ascomycota</taxon>
        <taxon>Pezizomycotina</taxon>
        <taxon>Dothideomycetes</taxon>
        <taxon>Dothideomycetidae</taxon>
        <taxon>Cladosporiales</taxon>
        <taxon>Cladosporiaceae</taxon>
        <taxon>Cryoendolithus</taxon>
    </lineage>
</organism>
<evidence type="ECO:0000256" key="1">
    <source>
        <dbReference type="ARBA" id="ARBA00004141"/>
    </source>
</evidence>
<keyword evidence="7" id="KW-0560">Oxidoreductase</keyword>
<evidence type="ECO:0000256" key="10">
    <source>
        <dbReference type="SAM" id="Phobius"/>
    </source>
</evidence>
<reference evidence="13" key="1">
    <citation type="submission" date="2017-03" db="EMBL/GenBank/DDBJ databases">
        <title>Genomes of endolithic fungi from Antarctica.</title>
        <authorList>
            <person name="Coleine C."/>
            <person name="Masonjones S."/>
            <person name="Stajich J.E."/>
        </authorList>
    </citation>
    <scope>NUCLEOTIDE SEQUENCE [LARGE SCALE GENOMIC DNA]</scope>
    <source>
        <strain evidence="13">CCFEE 5527</strain>
    </source>
</reference>
<evidence type="ECO:0000256" key="4">
    <source>
        <dbReference type="ARBA" id="ARBA00022692"/>
    </source>
</evidence>
<feature type="domain" description="FAD-binding FR-type" evidence="11">
    <location>
        <begin position="283"/>
        <end position="400"/>
    </location>
</feature>
<dbReference type="InterPro" id="IPR039261">
    <property type="entry name" value="FNR_nucleotide-bd"/>
</dbReference>
<dbReference type="GO" id="GO:0006879">
    <property type="term" value="P:intracellular iron ion homeostasis"/>
    <property type="evidence" value="ECO:0007669"/>
    <property type="project" value="TreeGrafter"/>
</dbReference>
<dbReference type="Gene3D" id="3.40.50.80">
    <property type="entry name" value="Nucleotide-binding domain of ferredoxin-NADP reductase (FNR) module"/>
    <property type="match status" value="1"/>
</dbReference>
<feature type="transmembrane region" description="Helical" evidence="10">
    <location>
        <begin position="212"/>
        <end position="235"/>
    </location>
</feature>
<keyword evidence="9 10" id="KW-0472">Membrane</keyword>
<comment type="similarity">
    <text evidence="2">Belongs to the ferric reductase (FRE) family.</text>
</comment>
<feature type="transmembrane region" description="Helical" evidence="10">
    <location>
        <begin position="268"/>
        <end position="286"/>
    </location>
</feature>